<evidence type="ECO:0000313" key="7">
    <source>
        <dbReference type="Proteomes" id="UP001229421"/>
    </source>
</evidence>
<dbReference type="GO" id="GO:0098852">
    <property type="term" value="C:lytic vacuole membrane"/>
    <property type="evidence" value="ECO:0007669"/>
    <property type="project" value="UniProtKB-ARBA"/>
</dbReference>
<comment type="subcellular location">
    <subcellularLocation>
        <location evidence="1">Membrane</location>
        <topology evidence="1">Multi-pass membrane protein</topology>
    </subcellularLocation>
</comment>
<dbReference type="GO" id="GO:0015174">
    <property type="term" value="F:basic amino acid transmembrane transporter activity"/>
    <property type="evidence" value="ECO:0007669"/>
    <property type="project" value="UniProtKB-ARBA"/>
</dbReference>
<name>A0AAD8JTS8_TARER</name>
<dbReference type="FunFam" id="1.20.1280.290:FF:000009">
    <property type="entry name" value="PQ loop repeat family protein"/>
    <property type="match status" value="1"/>
</dbReference>
<feature type="transmembrane region" description="Helical" evidence="5">
    <location>
        <begin position="12"/>
        <end position="31"/>
    </location>
</feature>
<evidence type="ECO:0000256" key="1">
    <source>
        <dbReference type="ARBA" id="ARBA00004141"/>
    </source>
</evidence>
<feature type="transmembrane region" description="Helical" evidence="5">
    <location>
        <begin position="423"/>
        <end position="441"/>
    </location>
</feature>
<dbReference type="AlphaFoldDB" id="A0AAD8JTS8"/>
<dbReference type="Pfam" id="PF04193">
    <property type="entry name" value="PQ-loop"/>
    <property type="match status" value="2"/>
</dbReference>
<evidence type="ECO:0000256" key="2">
    <source>
        <dbReference type="ARBA" id="ARBA00022692"/>
    </source>
</evidence>
<accession>A0AAD8JTS8</accession>
<evidence type="ECO:0000313" key="6">
    <source>
        <dbReference type="EMBL" id="KAK1408521.1"/>
    </source>
</evidence>
<organism evidence="6 7">
    <name type="scientific">Tagetes erecta</name>
    <name type="common">African marigold</name>
    <dbReference type="NCBI Taxonomy" id="13708"/>
    <lineage>
        <taxon>Eukaryota</taxon>
        <taxon>Viridiplantae</taxon>
        <taxon>Streptophyta</taxon>
        <taxon>Embryophyta</taxon>
        <taxon>Tracheophyta</taxon>
        <taxon>Spermatophyta</taxon>
        <taxon>Magnoliopsida</taxon>
        <taxon>eudicotyledons</taxon>
        <taxon>Gunneridae</taxon>
        <taxon>Pentapetalae</taxon>
        <taxon>asterids</taxon>
        <taxon>campanulids</taxon>
        <taxon>Asterales</taxon>
        <taxon>Asteraceae</taxon>
        <taxon>Asteroideae</taxon>
        <taxon>Heliantheae alliance</taxon>
        <taxon>Tageteae</taxon>
        <taxon>Tagetes</taxon>
    </lineage>
</organism>
<evidence type="ECO:0000256" key="5">
    <source>
        <dbReference type="SAM" id="Phobius"/>
    </source>
</evidence>
<dbReference type="SMART" id="SM00679">
    <property type="entry name" value="CTNS"/>
    <property type="match status" value="2"/>
</dbReference>
<dbReference type="Proteomes" id="UP001229421">
    <property type="component" value="Unassembled WGS sequence"/>
</dbReference>
<evidence type="ECO:0000256" key="4">
    <source>
        <dbReference type="ARBA" id="ARBA00023136"/>
    </source>
</evidence>
<dbReference type="PANTHER" id="PTHR16201">
    <property type="entry name" value="SEVEN TRANSMEMBRANE PROTEIN 1-RELATED"/>
    <property type="match status" value="1"/>
</dbReference>
<gene>
    <name evidence="6" type="ORF">QVD17_40366</name>
</gene>
<keyword evidence="7" id="KW-1185">Reference proteome</keyword>
<dbReference type="PANTHER" id="PTHR16201:SF44">
    <property type="entry name" value="SEVEN TRANSMEMBRANE PROTEIN 1"/>
    <property type="match status" value="1"/>
</dbReference>
<proteinExistence type="predicted"/>
<dbReference type="Gene3D" id="1.20.1280.290">
    <property type="match status" value="2"/>
</dbReference>
<keyword evidence="2 5" id="KW-0812">Transmembrane</keyword>
<dbReference type="FunFam" id="1.20.1280.290:FF:000012">
    <property type="entry name" value="Vacuolar membrane PQ loop repeat protein"/>
    <property type="match status" value="1"/>
</dbReference>
<feature type="transmembrane region" description="Helical" evidence="5">
    <location>
        <begin position="152"/>
        <end position="171"/>
    </location>
</feature>
<keyword evidence="3 5" id="KW-1133">Transmembrane helix</keyword>
<evidence type="ECO:0000256" key="3">
    <source>
        <dbReference type="ARBA" id="ARBA00022989"/>
    </source>
</evidence>
<reference evidence="6" key="1">
    <citation type="journal article" date="2023" name="bioRxiv">
        <title>Improved chromosome-level genome assembly for marigold (Tagetes erecta).</title>
        <authorList>
            <person name="Jiang F."/>
            <person name="Yuan L."/>
            <person name="Wang S."/>
            <person name="Wang H."/>
            <person name="Xu D."/>
            <person name="Wang A."/>
            <person name="Fan W."/>
        </authorList>
    </citation>
    <scope>NUCLEOTIDE SEQUENCE</scope>
    <source>
        <strain evidence="6">WSJ</strain>
        <tissue evidence="6">Leaf</tissue>
    </source>
</reference>
<dbReference type="InterPro" id="IPR006603">
    <property type="entry name" value="PQ-loop_rpt"/>
</dbReference>
<keyword evidence="4 5" id="KW-0472">Membrane</keyword>
<comment type="caution">
    <text evidence="6">The sequence shown here is derived from an EMBL/GenBank/DDBJ whole genome shotgun (WGS) entry which is preliminary data.</text>
</comment>
<protein>
    <submittedName>
        <fullName evidence="6">Uncharacterized protein</fullName>
    </submittedName>
</protein>
<dbReference type="InterPro" id="IPR051415">
    <property type="entry name" value="LAAT-1"/>
</dbReference>
<dbReference type="EMBL" id="JAUHHV010000011">
    <property type="protein sequence ID" value="KAK1408521.1"/>
    <property type="molecule type" value="Genomic_DNA"/>
</dbReference>
<feature type="transmembrane region" description="Helical" evidence="5">
    <location>
        <begin position="453"/>
        <end position="476"/>
    </location>
</feature>
<feature type="transmembrane region" description="Helical" evidence="5">
    <location>
        <begin position="382"/>
        <end position="402"/>
    </location>
</feature>
<feature type="transmembrane region" description="Helical" evidence="5">
    <location>
        <begin position="183"/>
        <end position="205"/>
    </location>
</feature>
<sequence length="493" mass="55521">MMIINKVTNLTHKAANSILILLTLYHFNFHLHHSPHLAWPGLTSSTLIINLISISLLVEFFVFPRKCRSFVLDLWSVERYRLLDAMGILRSNMPMCPADQHCSQWARSYMKYCLCSRKDWISLILGVISVISWGVAEVPQIITSYKEKSSEGLALGFLLTWILGDILNVLGCWLEPATLPTQYYTAVLYLVTTLALASQAVYYSYFSHAASKRKLHKIESVDKKRKFNHDSSKKQLVNGDSLDESTVPMLSNFTPCVQIPSPDDDSSLERVYYSSARSLSRSHTPTFSYFHSQRAIANNDQETVQEPLLGGNVSRQSPPASETKTMLCVVFTVSVFLCTYNLKLERNSYLNSDSVKSHSGIVMQVGRRLLQVSGSLLEGKDGIESIGIGTFLGWGMAAIYMGGRLPQIFLNIKRGNVQGLNPLMFVFALLGNSTYVASILVNSMEWSKIQPNLPWVVEASGCVMLDTFILIQFIYFRGQKYKCLDTKRRDLDP</sequence>
<feature type="transmembrane region" description="Helical" evidence="5">
    <location>
        <begin position="37"/>
        <end position="62"/>
    </location>
</feature>